<dbReference type="Proteomes" id="UP000057158">
    <property type="component" value="Chromosome"/>
</dbReference>
<reference evidence="1 2" key="1">
    <citation type="submission" date="2015-07" db="EMBL/GenBank/DDBJ databases">
        <title>Isolation and Genomic Characterization of a Novel Halophilic Metal-Reducing Deltaproteobacterium from the Deep Subsurface.</title>
        <authorList>
            <person name="Badalamenti J.P."/>
            <person name="Summers Z.M."/>
            <person name="Gralnick J.A."/>
            <person name="Bond D.R."/>
        </authorList>
    </citation>
    <scope>NUCLEOTIDE SEQUENCE [LARGE SCALE GENOMIC DNA]</scope>
    <source>
        <strain evidence="1 2">WTL</strain>
    </source>
</reference>
<dbReference type="GO" id="GO:0016491">
    <property type="term" value="F:oxidoreductase activity"/>
    <property type="evidence" value="ECO:0007669"/>
    <property type="project" value="TreeGrafter"/>
</dbReference>
<evidence type="ECO:0000313" key="1">
    <source>
        <dbReference type="EMBL" id="ALC15736.1"/>
    </source>
</evidence>
<dbReference type="RefSeq" id="WP_053549914.1">
    <property type="nucleotide sequence ID" value="NZ_CP010802.1"/>
</dbReference>
<dbReference type="InterPro" id="IPR011989">
    <property type="entry name" value="ARM-like"/>
</dbReference>
<dbReference type="KEGG" id="des:DSOUD_0950"/>
<dbReference type="InterPro" id="IPR004155">
    <property type="entry name" value="PBS_lyase_HEAT"/>
</dbReference>
<keyword evidence="2" id="KW-1185">Reference proteome</keyword>
<organism evidence="1 2">
    <name type="scientific">Desulfuromonas soudanensis</name>
    <dbReference type="NCBI Taxonomy" id="1603606"/>
    <lineage>
        <taxon>Bacteria</taxon>
        <taxon>Pseudomonadati</taxon>
        <taxon>Thermodesulfobacteriota</taxon>
        <taxon>Desulfuromonadia</taxon>
        <taxon>Desulfuromonadales</taxon>
        <taxon>Desulfuromonadaceae</taxon>
        <taxon>Desulfuromonas</taxon>
    </lineage>
</organism>
<dbReference type="Gene3D" id="1.25.10.10">
    <property type="entry name" value="Leucine-rich Repeat Variant"/>
    <property type="match status" value="2"/>
</dbReference>
<protein>
    <submittedName>
        <fullName evidence="1">HEAT-like repeat-containing protein</fullName>
    </submittedName>
</protein>
<dbReference type="EMBL" id="CP010802">
    <property type="protein sequence ID" value="ALC15736.1"/>
    <property type="molecule type" value="Genomic_DNA"/>
</dbReference>
<dbReference type="STRING" id="1603606.DSOUD_0950"/>
<dbReference type="AlphaFoldDB" id="A0A0M5IKK9"/>
<proteinExistence type="predicted"/>
<dbReference type="PANTHER" id="PTHR12697">
    <property type="entry name" value="PBS LYASE HEAT-LIKE PROTEIN"/>
    <property type="match status" value="1"/>
</dbReference>
<dbReference type="SMART" id="SM00567">
    <property type="entry name" value="EZ_HEAT"/>
    <property type="match status" value="6"/>
</dbReference>
<dbReference type="Pfam" id="PF03130">
    <property type="entry name" value="HEAT_PBS"/>
    <property type="match status" value="2"/>
</dbReference>
<sequence>MEDQRYRLLVQELIPQIRFNLGDEKRPLILQALFTLLRDSNDPQLSEARRSHARYAMDELALDEVLDFLLGTLCLPNLEDRYRSATRKILLGFREKAVAPAMERLARESTPQARKYLIEFLAQQNAAAIPLLTRFLEDKRWYMVRNAAFTLGEIRDPSSLKDLTPLLEHGELRVRRVAMRAITRIGGQGALKILLGVAQGDDPDLRRLALLSLGALKEPSAIPFLLKTILRRDPWLKTLGEKRDALKALGEIGSEDALPVLLQVLRRRPFFGRARFDELRTWAAWAIGRIGTAAALESLAGAVNDRCPLVARTAAQACSQKRNEQP</sequence>
<name>A0A0M5IKK9_9BACT</name>
<dbReference type="Pfam" id="PF13646">
    <property type="entry name" value="HEAT_2"/>
    <property type="match status" value="1"/>
</dbReference>
<dbReference type="SUPFAM" id="SSF48371">
    <property type="entry name" value="ARM repeat"/>
    <property type="match status" value="1"/>
</dbReference>
<evidence type="ECO:0000313" key="2">
    <source>
        <dbReference type="Proteomes" id="UP000057158"/>
    </source>
</evidence>
<dbReference type="OrthoDB" id="9766168at2"/>
<gene>
    <name evidence="1" type="ORF">DSOUD_0950</name>
</gene>
<dbReference type="InterPro" id="IPR016024">
    <property type="entry name" value="ARM-type_fold"/>
</dbReference>
<dbReference type="PANTHER" id="PTHR12697:SF5">
    <property type="entry name" value="DEOXYHYPUSINE HYDROXYLASE"/>
    <property type="match status" value="1"/>
</dbReference>
<dbReference type="PATRIC" id="fig|1603606.3.peg.1042"/>
<accession>A0A0M5IKK9</accession>